<evidence type="ECO:0000313" key="3">
    <source>
        <dbReference type="EMBL" id="CAI9730601.1"/>
    </source>
</evidence>
<accession>A0AA36BBN8</accession>
<keyword evidence="2" id="KW-0472">Membrane</keyword>
<name>A0AA36BBN8_OCTVU</name>
<evidence type="ECO:0000256" key="1">
    <source>
        <dbReference type="SAM" id="MobiDB-lite"/>
    </source>
</evidence>
<reference evidence="3" key="1">
    <citation type="submission" date="2023-08" db="EMBL/GenBank/DDBJ databases">
        <authorList>
            <person name="Alioto T."/>
            <person name="Alioto T."/>
            <person name="Gomez Garrido J."/>
        </authorList>
    </citation>
    <scope>NUCLEOTIDE SEQUENCE</scope>
</reference>
<evidence type="ECO:0000313" key="4">
    <source>
        <dbReference type="Proteomes" id="UP001162480"/>
    </source>
</evidence>
<keyword evidence="2" id="KW-1133">Transmembrane helix</keyword>
<dbReference type="EMBL" id="OX597824">
    <property type="protein sequence ID" value="CAI9730601.1"/>
    <property type="molecule type" value="Genomic_DNA"/>
</dbReference>
<dbReference type="Proteomes" id="UP001162480">
    <property type="component" value="Chromosome 11"/>
</dbReference>
<feature type="transmembrane region" description="Helical" evidence="2">
    <location>
        <begin position="12"/>
        <end position="33"/>
    </location>
</feature>
<proteinExistence type="predicted"/>
<dbReference type="AlphaFoldDB" id="A0AA36BBN8"/>
<protein>
    <submittedName>
        <fullName evidence="3">Uncharacterized protein</fullName>
    </submittedName>
</protein>
<sequence length="120" mass="13931">MLNSNDYTLLFHMQWLFTLLLVNAMLCLRSFLFQTLCTAFRAMKLDDSTDSKSVVTSLLDIDNRSIARINTLLVFSEMSGESYGKKIKQKQTKKRKKNTTKKRPLLPMDVGRFETHSFDN</sequence>
<keyword evidence="2" id="KW-0812">Transmembrane</keyword>
<keyword evidence="4" id="KW-1185">Reference proteome</keyword>
<gene>
    <name evidence="3" type="ORF">OCTVUL_1B003026</name>
</gene>
<feature type="compositionally biased region" description="Basic and acidic residues" evidence="1">
    <location>
        <begin position="111"/>
        <end position="120"/>
    </location>
</feature>
<feature type="region of interest" description="Disordered" evidence="1">
    <location>
        <begin position="84"/>
        <end position="120"/>
    </location>
</feature>
<feature type="compositionally biased region" description="Basic residues" evidence="1">
    <location>
        <begin position="85"/>
        <end position="104"/>
    </location>
</feature>
<evidence type="ECO:0000256" key="2">
    <source>
        <dbReference type="SAM" id="Phobius"/>
    </source>
</evidence>
<organism evidence="3 4">
    <name type="scientific">Octopus vulgaris</name>
    <name type="common">Common octopus</name>
    <dbReference type="NCBI Taxonomy" id="6645"/>
    <lineage>
        <taxon>Eukaryota</taxon>
        <taxon>Metazoa</taxon>
        <taxon>Spiralia</taxon>
        <taxon>Lophotrochozoa</taxon>
        <taxon>Mollusca</taxon>
        <taxon>Cephalopoda</taxon>
        <taxon>Coleoidea</taxon>
        <taxon>Octopodiformes</taxon>
        <taxon>Octopoda</taxon>
        <taxon>Incirrata</taxon>
        <taxon>Octopodidae</taxon>
        <taxon>Octopus</taxon>
    </lineage>
</organism>